<dbReference type="STRING" id="676599.ARC20_17155"/>
<protein>
    <recommendedName>
        <fullName evidence="2">Response regulatory domain-containing protein</fullName>
    </recommendedName>
</protein>
<keyword evidence="1" id="KW-0597">Phosphoprotein</keyword>
<dbReference type="Proteomes" id="UP000051802">
    <property type="component" value="Unassembled WGS sequence"/>
</dbReference>
<proteinExistence type="predicted"/>
<dbReference type="Gene3D" id="3.40.50.2300">
    <property type="match status" value="1"/>
</dbReference>
<comment type="caution">
    <text evidence="3">The sequence shown here is derived from an EMBL/GenBank/DDBJ whole genome shotgun (WGS) entry which is preliminary data.</text>
</comment>
<dbReference type="Pfam" id="PF00072">
    <property type="entry name" value="Response_reg"/>
    <property type="match status" value="1"/>
</dbReference>
<dbReference type="PANTHER" id="PTHR45566">
    <property type="entry name" value="HTH-TYPE TRANSCRIPTIONAL REGULATOR YHJB-RELATED"/>
    <property type="match status" value="1"/>
</dbReference>
<dbReference type="InterPro" id="IPR011006">
    <property type="entry name" value="CheY-like_superfamily"/>
</dbReference>
<evidence type="ECO:0000259" key="2">
    <source>
        <dbReference type="PROSITE" id="PS50110"/>
    </source>
</evidence>
<dbReference type="EMBL" id="LLXU01000005">
    <property type="protein sequence ID" value="KRG48975.1"/>
    <property type="molecule type" value="Genomic_DNA"/>
</dbReference>
<dbReference type="AlphaFoldDB" id="A0A0R0AV78"/>
<feature type="domain" description="Response regulatory" evidence="2">
    <location>
        <begin position="1"/>
        <end position="105"/>
    </location>
</feature>
<dbReference type="PANTHER" id="PTHR45566:SF2">
    <property type="entry name" value="NARL SUBFAMILY"/>
    <property type="match status" value="1"/>
</dbReference>
<feature type="modified residue" description="4-aspartylphosphate" evidence="1">
    <location>
        <position position="40"/>
    </location>
</feature>
<gene>
    <name evidence="3" type="ORF">ARC20_17155</name>
</gene>
<organism evidence="3 4">
    <name type="scientific">Stenotrophomonas panacihumi</name>
    <dbReference type="NCBI Taxonomy" id="676599"/>
    <lineage>
        <taxon>Bacteria</taxon>
        <taxon>Pseudomonadati</taxon>
        <taxon>Pseudomonadota</taxon>
        <taxon>Gammaproteobacteria</taxon>
        <taxon>Lysobacterales</taxon>
        <taxon>Lysobacteraceae</taxon>
        <taxon>Stenotrophomonas</taxon>
    </lineage>
</organism>
<evidence type="ECO:0000313" key="3">
    <source>
        <dbReference type="EMBL" id="KRG48975.1"/>
    </source>
</evidence>
<evidence type="ECO:0000313" key="4">
    <source>
        <dbReference type="Proteomes" id="UP000051802"/>
    </source>
</evidence>
<dbReference type="SMART" id="SM00448">
    <property type="entry name" value="REC"/>
    <property type="match status" value="1"/>
</dbReference>
<dbReference type="InterPro" id="IPR001789">
    <property type="entry name" value="Sig_transdc_resp-reg_receiver"/>
</dbReference>
<keyword evidence="4" id="KW-1185">Reference proteome</keyword>
<dbReference type="PROSITE" id="PS50110">
    <property type="entry name" value="RESPONSE_REGULATORY"/>
    <property type="match status" value="1"/>
</dbReference>
<evidence type="ECO:0000256" key="1">
    <source>
        <dbReference type="PROSITE-ProRule" id="PRU00169"/>
    </source>
</evidence>
<name>A0A0R0AV78_9GAMM</name>
<sequence>MSRELGAILAQDCEVVATVNDGLALVRMAREMHPDVLVTDISMPGITGLQAVESLIEEGYAPRVVFVTVHAEPQVVRHALSLGQCGYVLKADAVEDLLPAVHAAAAGQRYLSASIPPP</sequence>
<dbReference type="InterPro" id="IPR051015">
    <property type="entry name" value="EvgA-like"/>
</dbReference>
<dbReference type="InterPro" id="IPR058245">
    <property type="entry name" value="NreC/VraR/RcsB-like_REC"/>
</dbReference>
<dbReference type="GO" id="GO:0000160">
    <property type="term" value="P:phosphorelay signal transduction system"/>
    <property type="evidence" value="ECO:0007669"/>
    <property type="project" value="InterPro"/>
</dbReference>
<dbReference type="SUPFAM" id="SSF52172">
    <property type="entry name" value="CheY-like"/>
    <property type="match status" value="1"/>
</dbReference>
<accession>A0A0R0AV78</accession>
<reference evidence="3 4" key="1">
    <citation type="submission" date="2015-10" db="EMBL/GenBank/DDBJ databases">
        <title>Genome sequencing and analysis of members of genus Stenotrophomonas.</title>
        <authorList>
            <person name="Patil P.P."/>
            <person name="Midha S."/>
            <person name="Patil P.B."/>
        </authorList>
    </citation>
    <scope>NUCLEOTIDE SEQUENCE [LARGE SCALE GENOMIC DNA]</scope>
    <source>
        <strain evidence="3 4">JCM 16536</strain>
    </source>
</reference>
<dbReference type="CDD" id="cd17535">
    <property type="entry name" value="REC_NarL-like"/>
    <property type="match status" value="1"/>
</dbReference>